<keyword evidence="1" id="KW-0808">Transferase</keyword>
<evidence type="ECO:0000313" key="2">
    <source>
        <dbReference type="Proteomes" id="UP000028839"/>
    </source>
</evidence>
<comment type="caution">
    <text evidence="1">The sequence shown here is derived from an EMBL/GenBank/DDBJ whole genome shotgun (WGS) entry which is preliminary data.</text>
</comment>
<dbReference type="InterPro" id="IPR029063">
    <property type="entry name" value="SAM-dependent_MTases_sf"/>
</dbReference>
<evidence type="ECO:0000313" key="1">
    <source>
        <dbReference type="EMBL" id="KFI18412.1"/>
    </source>
</evidence>
<dbReference type="GO" id="GO:0008168">
    <property type="term" value="F:methyltransferase activity"/>
    <property type="evidence" value="ECO:0007669"/>
    <property type="project" value="UniProtKB-KW"/>
</dbReference>
<gene>
    <name evidence="1" type="ORF">IB75_14470</name>
</gene>
<protein>
    <submittedName>
        <fullName evidence="1">Methyltransferase</fullName>
    </submittedName>
</protein>
<proteinExistence type="predicted"/>
<accession>A0A0E2ZJI4</accession>
<reference evidence="1 2" key="1">
    <citation type="submission" date="2014-07" db="EMBL/GenBank/DDBJ databases">
        <title>Comparative analysis of Nitrosococcus oceani genome inventories of strains from Pacific and Atlantic gyres.</title>
        <authorList>
            <person name="Lim C.K."/>
            <person name="Wang L."/>
            <person name="Sayavedra-Soto L.A."/>
            <person name="Klotz M.G."/>
        </authorList>
    </citation>
    <scope>NUCLEOTIDE SEQUENCE [LARGE SCALE GENOMIC DNA]</scope>
    <source>
        <strain evidence="1 2">C-27</strain>
    </source>
</reference>
<organism evidence="1 2">
    <name type="scientific">Nitrosococcus oceani C-27</name>
    <dbReference type="NCBI Taxonomy" id="314279"/>
    <lineage>
        <taxon>Bacteria</taxon>
        <taxon>Pseudomonadati</taxon>
        <taxon>Pseudomonadota</taxon>
        <taxon>Gammaproteobacteria</taxon>
        <taxon>Chromatiales</taxon>
        <taxon>Chromatiaceae</taxon>
        <taxon>Nitrosococcus</taxon>
    </lineage>
</organism>
<dbReference type="EMBL" id="JPGN01000082">
    <property type="protein sequence ID" value="KFI18412.1"/>
    <property type="molecule type" value="Genomic_DNA"/>
</dbReference>
<dbReference type="Proteomes" id="UP000028839">
    <property type="component" value="Unassembled WGS sequence"/>
</dbReference>
<dbReference type="OrthoDB" id="3469983at2"/>
<sequence>MNSSYVFGSTQYHIELERLRAIENLFDPASRCLLTAAGIAANSNCLESGVGADSIPRWLSNVVFPSGRITAVDLDRRFLHNL</sequence>
<dbReference type="HOGENOM" id="CLU_2554830_0_0_6"/>
<dbReference type="AlphaFoldDB" id="A0A0E2ZJI4"/>
<name>A0A0E2ZJI4_9GAMM</name>
<keyword evidence="1" id="KW-0489">Methyltransferase</keyword>
<dbReference type="SUPFAM" id="SSF53335">
    <property type="entry name" value="S-adenosyl-L-methionine-dependent methyltransferases"/>
    <property type="match status" value="1"/>
</dbReference>
<dbReference type="GO" id="GO:0032259">
    <property type="term" value="P:methylation"/>
    <property type="evidence" value="ECO:0007669"/>
    <property type="project" value="UniProtKB-KW"/>
</dbReference>